<dbReference type="InterPro" id="IPR001214">
    <property type="entry name" value="SET_dom"/>
</dbReference>
<evidence type="ECO:0000313" key="2">
    <source>
        <dbReference type="EMBL" id="EDR01970.1"/>
    </source>
</evidence>
<dbReference type="SUPFAM" id="SSF82199">
    <property type="entry name" value="SET domain"/>
    <property type="match status" value="1"/>
</dbReference>
<reference evidence="2 3" key="1">
    <citation type="journal article" date="2008" name="Nature">
        <title>The genome of Laccaria bicolor provides insights into mycorrhizal symbiosis.</title>
        <authorList>
            <person name="Martin F."/>
            <person name="Aerts A."/>
            <person name="Ahren D."/>
            <person name="Brun A."/>
            <person name="Danchin E.G.J."/>
            <person name="Duchaussoy F."/>
            <person name="Gibon J."/>
            <person name="Kohler A."/>
            <person name="Lindquist E."/>
            <person name="Pereda V."/>
            <person name="Salamov A."/>
            <person name="Shapiro H.J."/>
            <person name="Wuyts J."/>
            <person name="Blaudez D."/>
            <person name="Buee M."/>
            <person name="Brokstein P."/>
            <person name="Canbaeck B."/>
            <person name="Cohen D."/>
            <person name="Courty P.E."/>
            <person name="Coutinho P.M."/>
            <person name="Delaruelle C."/>
            <person name="Detter J.C."/>
            <person name="Deveau A."/>
            <person name="DiFazio S."/>
            <person name="Duplessis S."/>
            <person name="Fraissinet-Tachet L."/>
            <person name="Lucic E."/>
            <person name="Frey-Klett P."/>
            <person name="Fourrey C."/>
            <person name="Feussner I."/>
            <person name="Gay G."/>
            <person name="Grimwood J."/>
            <person name="Hoegger P.J."/>
            <person name="Jain P."/>
            <person name="Kilaru S."/>
            <person name="Labbe J."/>
            <person name="Lin Y.C."/>
            <person name="Legue V."/>
            <person name="Le Tacon F."/>
            <person name="Marmeisse R."/>
            <person name="Melayah D."/>
            <person name="Montanini B."/>
            <person name="Muratet M."/>
            <person name="Nehls U."/>
            <person name="Niculita-Hirzel H."/>
            <person name="Oudot-Le Secq M.P."/>
            <person name="Peter M."/>
            <person name="Quesneville H."/>
            <person name="Rajashekar B."/>
            <person name="Reich M."/>
            <person name="Rouhier N."/>
            <person name="Schmutz J."/>
            <person name="Yin T."/>
            <person name="Chalot M."/>
            <person name="Henrissat B."/>
            <person name="Kuees U."/>
            <person name="Lucas S."/>
            <person name="Van de Peer Y."/>
            <person name="Podila G.K."/>
            <person name="Polle A."/>
            <person name="Pukkila P.J."/>
            <person name="Richardson P.M."/>
            <person name="Rouze P."/>
            <person name="Sanders I.R."/>
            <person name="Stajich J.E."/>
            <person name="Tunlid A."/>
            <person name="Tuskan G."/>
            <person name="Grigoriev I.V."/>
        </authorList>
    </citation>
    <scope>NUCLEOTIDE SEQUENCE [LARGE SCALE GENOMIC DNA]</scope>
    <source>
        <strain evidence="3">S238N-H82 / ATCC MYA-4686</strain>
    </source>
</reference>
<dbReference type="CDD" id="cd20071">
    <property type="entry name" value="SET_SMYD"/>
    <property type="match status" value="1"/>
</dbReference>
<gene>
    <name evidence="2" type="ORF">LACBIDRAFT_310261</name>
</gene>
<protein>
    <submittedName>
        <fullName evidence="2">Predicted protein</fullName>
    </submittedName>
</protein>
<name>B0DTU2_LACBS</name>
<dbReference type="HOGENOM" id="CLU_028281_2_0_1"/>
<dbReference type="InterPro" id="IPR046341">
    <property type="entry name" value="SET_dom_sf"/>
</dbReference>
<proteinExistence type="predicted"/>
<keyword evidence="3" id="KW-1185">Reference proteome</keyword>
<dbReference type="InterPro" id="IPR053185">
    <property type="entry name" value="SET_domain_protein"/>
</dbReference>
<dbReference type="AlphaFoldDB" id="B0DTU2"/>
<dbReference type="PANTHER" id="PTHR47332">
    <property type="entry name" value="SET DOMAIN-CONTAINING PROTEIN 5"/>
    <property type="match status" value="1"/>
</dbReference>
<dbReference type="PANTHER" id="PTHR47332:SF4">
    <property type="entry name" value="SET DOMAIN-CONTAINING PROTEIN 5"/>
    <property type="match status" value="1"/>
</dbReference>
<evidence type="ECO:0000313" key="3">
    <source>
        <dbReference type="Proteomes" id="UP000001194"/>
    </source>
</evidence>
<dbReference type="Proteomes" id="UP000001194">
    <property type="component" value="Unassembled WGS sequence"/>
</dbReference>
<dbReference type="Pfam" id="PF00856">
    <property type="entry name" value="SET"/>
    <property type="match status" value="1"/>
</dbReference>
<dbReference type="EMBL" id="DS547134">
    <property type="protein sequence ID" value="EDR01970.1"/>
    <property type="molecule type" value="Genomic_DNA"/>
</dbReference>
<evidence type="ECO:0000259" key="1">
    <source>
        <dbReference type="PROSITE" id="PS50280"/>
    </source>
</evidence>
<accession>B0DTU2</accession>
<dbReference type="OrthoDB" id="5945798at2759"/>
<organism evidence="3">
    <name type="scientific">Laccaria bicolor (strain S238N-H82 / ATCC MYA-4686)</name>
    <name type="common">Bicoloured deceiver</name>
    <name type="synonym">Laccaria laccata var. bicolor</name>
    <dbReference type="NCBI Taxonomy" id="486041"/>
    <lineage>
        <taxon>Eukaryota</taxon>
        <taxon>Fungi</taxon>
        <taxon>Dikarya</taxon>
        <taxon>Basidiomycota</taxon>
        <taxon>Agaricomycotina</taxon>
        <taxon>Agaricomycetes</taxon>
        <taxon>Agaricomycetidae</taxon>
        <taxon>Agaricales</taxon>
        <taxon>Agaricineae</taxon>
        <taxon>Hydnangiaceae</taxon>
        <taxon>Laccaria</taxon>
    </lineage>
</organism>
<sequence>MTATSSTYNELVVVDLTVMLALMAGQDVRRSQYVHGPHFSSAIYNPVPPPRVQCARQTSSTANASLKLLCLGWHPERQRPLTNLRPGVTNRTRRLETKPFLDEIKRTSVLVNTSHGSLVNSDALASYLHLWTRYFCQHCLLVQYSIFNPRAGLSSFMTSSSKVTEEAYAKAATINSAQLRKDLDYRGFLTTAKAKKTEGIALPPVASTPPSLGVLPKGDGSFAPRSHIKLPHGNVETGNVAGVIEFVLPNIVTARPTENVVSKKVFGRCFSGDTADHSEDATVFTTLPHKKSGATLDDEPDNWTECILAGHIKRRILSTPGFPRPVQKTEGGKVNHRVGPSPFGGLGVFVTRPIRTGDLIVAERPLLIAKRPLPNLSRAYNRTAGPCSKGLIEREMIRVSLHEEEEHLGIAVKRMTEANREAFMALANCHTEDGSRPMLGIVRTNAYKVPDLYDGPEDDVTRSYTAVLNVMSRINHSCSPNTRHCFDVASLSFQLRAIRDIKKGEELFYSYCDFFRTKSDRAKELAPYGIVCACPACVGATKETDLLRSELAKRVEKIQADHHIWMKDQSHPNVLAACLKLIADIEKEGLSIAPQFSLLLGMVANVYSASSNTHSAMVGYLGQLDNHCRATTGRSLEANDFINPSNK</sequence>
<dbReference type="KEGG" id="lbc:LACBIDRAFT_310261"/>
<dbReference type="Gene3D" id="2.170.270.10">
    <property type="entry name" value="SET domain"/>
    <property type="match status" value="1"/>
</dbReference>
<dbReference type="RefSeq" id="XP_001887361.1">
    <property type="nucleotide sequence ID" value="XM_001887326.1"/>
</dbReference>
<dbReference type="SMART" id="SM00317">
    <property type="entry name" value="SET"/>
    <property type="match status" value="1"/>
</dbReference>
<dbReference type="GeneID" id="6083070"/>
<feature type="domain" description="SET" evidence="1">
    <location>
        <begin position="334"/>
        <end position="512"/>
    </location>
</feature>
<dbReference type="PROSITE" id="PS50280">
    <property type="entry name" value="SET"/>
    <property type="match status" value="1"/>
</dbReference>
<dbReference type="InParanoid" id="B0DTU2"/>